<evidence type="ECO:0000256" key="1">
    <source>
        <dbReference type="SAM" id="Phobius"/>
    </source>
</evidence>
<organism evidence="2 3">
    <name type="scientific">Neoroseomonas terrae</name>
    <dbReference type="NCBI Taxonomy" id="424799"/>
    <lineage>
        <taxon>Bacteria</taxon>
        <taxon>Pseudomonadati</taxon>
        <taxon>Pseudomonadota</taxon>
        <taxon>Alphaproteobacteria</taxon>
        <taxon>Acetobacterales</taxon>
        <taxon>Acetobacteraceae</taxon>
        <taxon>Neoroseomonas</taxon>
    </lineage>
</organism>
<keyword evidence="3" id="KW-1185">Reference proteome</keyword>
<keyword evidence="1" id="KW-0472">Membrane</keyword>
<evidence type="ECO:0000313" key="2">
    <source>
        <dbReference type="EMBL" id="MBR0651720.1"/>
    </source>
</evidence>
<keyword evidence="1" id="KW-1133">Transmembrane helix</keyword>
<dbReference type="Proteomes" id="UP000698752">
    <property type="component" value="Unassembled WGS sequence"/>
</dbReference>
<dbReference type="RefSeq" id="WP_211870407.1">
    <property type="nucleotide sequence ID" value="NZ_JAAEDI010000020.1"/>
</dbReference>
<feature type="transmembrane region" description="Helical" evidence="1">
    <location>
        <begin position="92"/>
        <end position="110"/>
    </location>
</feature>
<protein>
    <submittedName>
        <fullName evidence="2">Uncharacterized protein</fullName>
    </submittedName>
</protein>
<dbReference type="EMBL" id="JAAEDI010000020">
    <property type="protein sequence ID" value="MBR0651720.1"/>
    <property type="molecule type" value="Genomic_DNA"/>
</dbReference>
<gene>
    <name evidence="2" type="ORF">GXW78_18770</name>
</gene>
<evidence type="ECO:0000313" key="3">
    <source>
        <dbReference type="Proteomes" id="UP000698752"/>
    </source>
</evidence>
<sequence>MALVLAVLAGLLGLLVLVSGCLAVFVARAAHRALEAALADESDDGLRARGVLVVERVKNPALRWIINRRTGAMAGAVAAAVVRDRLDAMRRGGFITIGCGIAAIILAVFLPDMLR</sequence>
<comment type="caution">
    <text evidence="2">The sequence shown here is derived from an EMBL/GenBank/DDBJ whole genome shotgun (WGS) entry which is preliminary data.</text>
</comment>
<proteinExistence type="predicted"/>
<name>A0ABS5EL12_9PROT</name>
<accession>A0ABS5EL12</accession>
<keyword evidence="1" id="KW-0812">Transmembrane</keyword>
<reference evidence="3" key="1">
    <citation type="journal article" date="2021" name="Syst. Appl. Microbiol.">
        <title>Roseomonas hellenica sp. nov., isolated from roots of wild-growing Alkanna tinctoria.</title>
        <authorList>
            <person name="Rat A."/>
            <person name="Naranjo H.D."/>
            <person name="Lebbe L."/>
            <person name="Cnockaert M."/>
            <person name="Krigas N."/>
            <person name="Grigoriadou K."/>
            <person name="Maloupa E."/>
            <person name="Willems A."/>
        </authorList>
    </citation>
    <scope>NUCLEOTIDE SEQUENCE [LARGE SCALE GENOMIC DNA]</scope>
    <source>
        <strain evidence="3">LMG 31159</strain>
    </source>
</reference>